<comment type="caution">
    <text evidence="2">The sequence shown here is derived from an EMBL/GenBank/DDBJ whole genome shotgun (WGS) entry which is preliminary data.</text>
</comment>
<keyword evidence="1" id="KW-0812">Transmembrane</keyword>
<name>A0ABQ7FMI2_9ACTN</name>
<feature type="transmembrane region" description="Helical" evidence="1">
    <location>
        <begin position="24"/>
        <end position="45"/>
    </location>
</feature>
<organism evidence="2 3">
    <name type="scientific">Streptomyces lycii</name>
    <dbReference type="NCBI Taxonomy" id="2654337"/>
    <lineage>
        <taxon>Bacteria</taxon>
        <taxon>Bacillati</taxon>
        <taxon>Actinomycetota</taxon>
        <taxon>Actinomycetes</taxon>
        <taxon>Kitasatosporales</taxon>
        <taxon>Streptomycetaceae</taxon>
        <taxon>Streptomyces</taxon>
    </lineage>
</organism>
<evidence type="ECO:0000313" key="3">
    <source>
        <dbReference type="Proteomes" id="UP000621266"/>
    </source>
</evidence>
<protein>
    <recommendedName>
        <fullName evidence="4">DUF4229 domain-containing protein</fullName>
    </recommendedName>
</protein>
<feature type="transmembrane region" description="Helical" evidence="1">
    <location>
        <begin position="51"/>
        <end position="73"/>
    </location>
</feature>
<keyword evidence="3" id="KW-1185">Reference proteome</keyword>
<dbReference type="EMBL" id="WHPN01000155">
    <property type="protein sequence ID" value="KAF4409922.1"/>
    <property type="molecule type" value="Genomic_DNA"/>
</dbReference>
<evidence type="ECO:0008006" key="4">
    <source>
        <dbReference type="Google" id="ProtNLM"/>
    </source>
</evidence>
<evidence type="ECO:0000313" key="2">
    <source>
        <dbReference type="EMBL" id="KAF4409922.1"/>
    </source>
</evidence>
<keyword evidence="1" id="KW-0472">Membrane</keyword>
<dbReference type="RefSeq" id="WP_098753587.1">
    <property type="nucleotide sequence ID" value="NZ_WHPN01000155.1"/>
</dbReference>
<evidence type="ECO:0000256" key="1">
    <source>
        <dbReference type="SAM" id="Phobius"/>
    </source>
</evidence>
<sequence>MRCGREPGADGAGGSRHPFEPAKLLAGLVLLAAGVLAGLDALGVLRAPAVLLLAAVVCGVCCSAAVGALTYGVRRRRARRRERELSAAGDRAP</sequence>
<proteinExistence type="predicted"/>
<dbReference type="Proteomes" id="UP000621266">
    <property type="component" value="Unassembled WGS sequence"/>
</dbReference>
<accession>A0ABQ7FMI2</accession>
<gene>
    <name evidence="2" type="ORF">GCU69_06575</name>
</gene>
<keyword evidence="1" id="KW-1133">Transmembrane helix</keyword>
<reference evidence="2 3" key="1">
    <citation type="submission" date="2019-10" db="EMBL/GenBank/DDBJ databases">
        <title>Streptomyces tenebrisbrunneis sp.nov., an endogenous actinomycete isolated from of Lycium ruthenicum.</title>
        <authorList>
            <person name="Ma L."/>
        </authorList>
    </citation>
    <scope>NUCLEOTIDE SEQUENCE [LARGE SCALE GENOMIC DNA]</scope>
    <source>
        <strain evidence="2 3">TRM 66187</strain>
    </source>
</reference>